<reference evidence="5" key="1">
    <citation type="submission" date="2020-04" db="EMBL/GenBank/DDBJ databases">
        <authorList>
            <person name="Alioto T."/>
            <person name="Alioto T."/>
            <person name="Gomez Garrido J."/>
        </authorList>
    </citation>
    <scope>NUCLEOTIDE SEQUENCE</scope>
    <source>
        <strain evidence="5">A484AB</strain>
    </source>
</reference>
<name>A0A6S7GM98_PARCT</name>
<accession>A0A6S7GM98</accession>
<comment type="caution">
    <text evidence="5">The sequence shown here is derived from an EMBL/GenBank/DDBJ whole genome shotgun (WGS) entry which is preliminary data.</text>
</comment>
<evidence type="ECO:0000313" key="6">
    <source>
        <dbReference type="Proteomes" id="UP001152795"/>
    </source>
</evidence>
<dbReference type="OrthoDB" id="445007at2759"/>
<evidence type="ECO:0000256" key="3">
    <source>
        <dbReference type="ARBA" id="ARBA00023004"/>
    </source>
</evidence>
<dbReference type="GO" id="GO:0046872">
    <property type="term" value="F:metal ion binding"/>
    <property type="evidence" value="ECO:0007669"/>
    <property type="project" value="UniProtKB-KW"/>
</dbReference>
<comment type="cofactor">
    <cofactor evidence="1">
        <name>Fe cation</name>
        <dbReference type="ChEBI" id="CHEBI:24875"/>
    </cofactor>
</comment>
<dbReference type="Pfam" id="PF05721">
    <property type="entry name" value="PhyH"/>
    <property type="match status" value="1"/>
</dbReference>
<evidence type="ECO:0000256" key="4">
    <source>
        <dbReference type="ARBA" id="ARBA00038356"/>
    </source>
</evidence>
<dbReference type="SUPFAM" id="SSF51197">
    <property type="entry name" value="Clavaminate synthase-like"/>
    <property type="match status" value="1"/>
</dbReference>
<dbReference type="Gene3D" id="2.60.120.620">
    <property type="entry name" value="q2cbj1_9rhob like domain"/>
    <property type="match status" value="1"/>
</dbReference>
<evidence type="ECO:0000256" key="2">
    <source>
        <dbReference type="ARBA" id="ARBA00022723"/>
    </source>
</evidence>
<sequence>MEILNSDQLKKFHDDGYLIIDNVFTSGECQALRNECRKMVDDFDISQHPKTVFKTGKGRTSDEYFMTSADKIRFFFEESAFDDSGKLCVEKHLSLNKVAHALHALNPEFKKITFDQRIQSTVKSLGFKQPAVCQSMFIFKQPKIGGEVVPHQDATFLHTTPVNLLGIWIALEDCTVDNGCLWFLPKSHEVSYQKD</sequence>
<keyword evidence="3" id="KW-0408">Iron</keyword>
<keyword evidence="6" id="KW-1185">Reference proteome</keyword>
<dbReference type="PANTHER" id="PTHR20883">
    <property type="entry name" value="PHYTANOYL-COA DIOXYGENASE DOMAIN CONTAINING 1"/>
    <property type="match status" value="1"/>
</dbReference>
<dbReference type="EMBL" id="CACRXK020002501">
    <property type="protein sequence ID" value="CAB3994624.1"/>
    <property type="molecule type" value="Genomic_DNA"/>
</dbReference>
<dbReference type="AlphaFoldDB" id="A0A6S7GM98"/>
<dbReference type="InterPro" id="IPR008775">
    <property type="entry name" value="Phytyl_CoA_dOase-like"/>
</dbReference>
<dbReference type="PANTHER" id="PTHR20883:SF15">
    <property type="entry name" value="PHYTANOYL-COA DIOXYGENASE DOMAIN-CONTAINING PROTEIN 1"/>
    <property type="match status" value="1"/>
</dbReference>
<evidence type="ECO:0000313" key="5">
    <source>
        <dbReference type="EMBL" id="CAB3994624.1"/>
    </source>
</evidence>
<comment type="similarity">
    <text evidence="4">Belongs to the PhyH family. PHYHD1 subfamily.</text>
</comment>
<dbReference type="Proteomes" id="UP001152795">
    <property type="component" value="Unassembled WGS sequence"/>
</dbReference>
<organism evidence="5 6">
    <name type="scientific">Paramuricea clavata</name>
    <name type="common">Red gorgonian</name>
    <name type="synonym">Violescent sea-whip</name>
    <dbReference type="NCBI Taxonomy" id="317549"/>
    <lineage>
        <taxon>Eukaryota</taxon>
        <taxon>Metazoa</taxon>
        <taxon>Cnidaria</taxon>
        <taxon>Anthozoa</taxon>
        <taxon>Octocorallia</taxon>
        <taxon>Malacalcyonacea</taxon>
        <taxon>Plexauridae</taxon>
        <taxon>Paramuricea</taxon>
    </lineage>
</organism>
<evidence type="ECO:0000256" key="1">
    <source>
        <dbReference type="ARBA" id="ARBA00001962"/>
    </source>
</evidence>
<protein>
    <submittedName>
        <fullName evidence="5">Uncharacterized protein</fullName>
    </submittedName>
</protein>
<keyword evidence="2" id="KW-0479">Metal-binding</keyword>
<gene>
    <name evidence="5" type="ORF">PACLA_8A017602</name>
</gene>
<proteinExistence type="inferred from homology"/>